<evidence type="ECO:0000313" key="1">
    <source>
        <dbReference type="EMBL" id="KAJ7990122.1"/>
    </source>
</evidence>
<comment type="caution">
    <text evidence="1">The sequence shown here is derived from an EMBL/GenBank/DDBJ whole genome shotgun (WGS) entry which is preliminary data.</text>
</comment>
<evidence type="ECO:0000313" key="2">
    <source>
        <dbReference type="Proteomes" id="UP001157502"/>
    </source>
</evidence>
<dbReference type="Proteomes" id="UP001157502">
    <property type="component" value="Chromosome 28"/>
</dbReference>
<proteinExistence type="predicted"/>
<dbReference type="EMBL" id="CM055755">
    <property type="protein sequence ID" value="KAJ7990122.1"/>
    <property type="molecule type" value="Genomic_DNA"/>
</dbReference>
<protein>
    <submittedName>
        <fullName evidence="1">Uncharacterized protein</fullName>
    </submittedName>
</protein>
<reference evidence="1" key="1">
    <citation type="submission" date="2021-05" db="EMBL/GenBank/DDBJ databases">
        <authorList>
            <person name="Pan Q."/>
            <person name="Jouanno E."/>
            <person name="Zahm M."/>
            <person name="Klopp C."/>
            <person name="Cabau C."/>
            <person name="Louis A."/>
            <person name="Berthelot C."/>
            <person name="Parey E."/>
            <person name="Roest Crollius H."/>
            <person name="Montfort J."/>
            <person name="Robinson-Rechavi M."/>
            <person name="Bouchez O."/>
            <person name="Lampietro C."/>
            <person name="Lopez Roques C."/>
            <person name="Donnadieu C."/>
            <person name="Postlethwait J."/>
            <person name="Bobe J."/>
            <person name="Dillon D."/>
            <person name="Chandos A."/>
            <person name="von Hippel F."/>
            <person name="Guiguen Y."/>
        </authorList>
    </citation>
    <scope>NUCLEOTIDE SEQUENCE</scope>
    <source>
        <strain evidence="1">YG-Jan2019</strain>
    </source>
</reference>
<accession>A0ACC2FFM3</accession>
<name>A0ACC2FFM3_DALPE</name>
<organism evidence="1 2">
    <name type="scientific">Dallia pectoralis</name>
    <name type="common">Alaska blackfish</name>
    <dbReference type="NCBI Taxonomy" id="75939"/>
    <lineage>
        <taxon>Eukaryota</taxon>
        <taxon>Metazoa</taxon>
        <taxon>Chordata</taxon>
        <taxon>Craniata</taxon>
        <taxon>Vertebrata</taxon>
        <taxon>Euteleostomi</taxon>
        <taxon>Actinopterygii</taxon>
        <taxon>Neopterygii</taxon>
        <taxon>Teleostei</taxon>
        <taxon>Protacanthopterygii</taxon>
        <taxon>Esociformes</taxon>
        <taxon>Umbridae</taxon>
        <taxon>Dallia</taxon>
    </lineage>
</organism>
<gene>
    <name evidence="1" type="ORF">DPEC_G00297040</name>
</gene>
<keyword evidence="2" id="KW-1185">Reference proteome</keyword>
<sequence length="369" mass="42712">MCQERNHVCLKRRYTMEKYDKLAKIGEGSYGVVFKCRHRETGQIFAIKKFVESEDDPVIKKIALREIRMLKQLKHNNLVNLLEVFRRKRRLHLVFEFCEQTVLNELDKHPRGIPEPQLKSIVWQTLQAVNFCHKHNCIHRDVKPENILLTKTGVIKLCDFGFARILTGPGDDYTDYVATRWYRAPELLVCDTQYGPPVDVWALGCVFAELLHGNPLWPGRSDVDQLYLIRRTLGDLIPRHQQVFRSNVFFSGVSIPEPDITEPLEKRFHAVAPNALAVMKSCLVMDPLLRLSCEGLLELPYFLEEGGASWGRDGDRPGRRHDNKNSRRRQIGAQYLPQLHNSNSNNISPAPETKKQNKYKYADHHLPNI</sequence>